<dbReference type="PANTHER" id="PTHR33223:SF11">
    <property type="entry name" value="ELEMENT PROTEIN, PUTATIVE-RELATED"/>
    <property type="match status" value="1"/>
</dbReference>
<evidence type="ECO:0000259" key="1">
    <source>
        <dbReference type="Pfam" id="PF03732"/>
    </source>
</evidence>
<evidence type="ECO:0000313" key="2">
    <source>
        <dbReference type="EMBL" id="KAL3516152.1"/>
    </source>
</evidence>
<organism evidence="2 3">
    <name type="scientific">Cinchona calisaya</name>
    <dbReference type="NCBI Taxonomy" id="153742"/>
    <lineage>
        <taxon>Eukaryota</taxon>
        <taxon>Viridiplantae</taxon>
        <taxon>Streptophyta</taxon>
        <taxon>Embryophyta</taxon>
        <taxon>Tracheophyta</taxon>
        <taxon>Spermatophyta</taxon>
        <taxon>Magnoliopsida</taxon>
        <taxon>eudicotyledons</taxon>
        <taxon>Gunneridae</taxon>
        <taxon>Pentapetalae</taxon>
        <taxon>asterids</taxon>
        <taxon>lamiids</taxon>
        <taxon>Gentianales</taxon>
        <taxon>Rubiaceae</taxon>
        <taxon>Cinchonoideae</taxon>
        <taxon>Cinchoneae</taxon>
        <taxon>Cinchona</taxon>
    </lineage>
</organism>
<feature type="domain" description="Retrotransposon gag" evidence="1">
    <location>
        <begin position="60"/>
        <end position="112"/>
    </location>
</feature>
<dbReference type="Pfam" id="PF03732">
    <property type="entry name" value="Retrotrans_gag"/>
    <property type="match status" value="1"/>
</dbReference>
<dbReference type="PANTHER" id="PTHR33223">
    <property type="entry name" value="CCHC-TYPE DOMAIN-CONTAINING PROTEIN"/>
    <property type="match status" value="1"/>
</dbReference>
<proteinExistence type="predicted"/>
<accession>A0ABD2ZDH0</accession>
<name>A0ABD2ZDH0_9GENT</name>
<protein>
    <recommendedName>
        <fullName evidence="1">Retrotransposon gag domain-containing protein</fullName>
    </recommendedName>
</protein>
<gene>
    <name evidence="2" type="ORF">ACH5RR_023054</name>
</gene>
<dbReference type="EMBL" id="JBJUIK010000010">
    <property type="protein sequence ID" value="KAL3516152.1"/>
    <property type="molecule type" value="Genomic_DNA"/>
</dbReference>
<reference evidence="2 3" key="1">
    <citation type="submission" date="2024-11" db="EMBL/GenBank/DDBJ databases">
        <title>A near-complete genome assembly of Cinchona calisaya.</title>
        <authorList>
            <person name="Lian D.C."/>
            <person name="Zhao X.W."/>
            <person name="Wei L."/>
        </authorList>
    </citation>
    <scope>NUCLEOTIDE SEQUENCE [LARGE SCALE GENOMIC DNA]</scope>
    <source>
        <tissue evidence="2">Nenye</tissue>
    </source>
</reference>
<dbReference type="AlphaFoldDB" id="A0ABD2ZDH0"/>
<dbReference type="Proteomes" id="UP001630127">
    <property type="component" value="Unassembled WGS sequence"/>
</dbReference>
<evidence type="ECO:0000313" key="3">
    <source>
        <dbReference type="Proteomes" id="UP001630127"/>
    </source>
</evidence>
<comment type="caution">
    <text evidence="2">The sequence shown here is derived from an EMBL/GenBank/DDBJ whole genome shotgun (WGS) entry which is preliminary data.</text>
</comment>
<dbReference type="InterPro" id="IPR005162">
    <property type="entry name" value="Retrotrans_gag_dom"/>
</dbReference>
<sequence length="117" mass="13764">MPMQPNNFEIKPTFIQMVQTHAMFRGGPNEDPYTHLMNFEEVLDTFKFNGMHLDCVPIRVFPISLRDREKLWLQSHAQGTFTSWNQLAQEFLAKHFPPARIAKLRNEITSFKMLVKV</sequence>
<keyword evidence="3" id="KW-1185">Reference proteome</keyword>